<dbReference type="STRING" id="55188.A0A2H5N417"/>
<evidence type="ECO:0000256" key="5">
    <source>
        <dbReference type="ARBA" id="ARBA00022989"/>
    </source>
</evidence>
<keyword evidence="6 7" id="KW-0472">Membrane</keyword>
<evidence type="ECO:0000256" key="4">
    <source>
        <dbReference type="ARBA" id="ARBA00022729"/>
    </source>
</evidence>
<proteinExistence type="predicted"/>
<keyword evidence="2" id="KW-1003">Cell membrane</keyword>
<keyword evidence="5 7" id="KW-1133">Transmembrane helix</keyword>
<reference evidence="10 11" key="1">
    <citation type="journal article" date="2017" name="Front. Genet.">
        <title>Draft sequencing of the heterozygous diploid genome of Satsuma (Citrus unshiu Marc.) using a hybrid assembly approach.</title>
        <authorList>
            <person name="Shimizu T."/>
            <person name="Tanizawa Y."/>
            <person name="Mochizuki T."/>
            <person name="Nagasaki H."/>
            <person name="Yoshioka T."/>
            <person name="Toyoda A."/>
            <person name="Fujiyama A."/>
            <person name="Kaminuma E."/>
            <person name="Nakamura Y."/>
        </authorList>
    </citation>
    <scope>NUCLEOTIDE SEQUENCE [LARGE SCALE GENOMIC DNA]</scope>
    <source>
        <strain evidence="11">cv. Miyagawa wase</strain>
    </source>
</reference>
<evidence type="ECO:0000256" key="2">
    <source>
        <dbReference type="ARBA" id="ARBA00022475"/>
    </source>
</evidence>
<keyword evidence="3 7" id="KW-0812">Transmembrane</keyword>
<dbReference type="InterPro" id="IPR008502">
    <property type="entry name" value="Prolamin-like"/>
</dbReference>
<feature type="domain" description="Prolamin-like" evidence="9">
    <location>
        <begin position="52"/>
        <end position="90"/>
    </location>
</feature>
<dbReference type="Proteomes" id="UP000236630">
    <property type="component" value="Unassembled WGS sequence"/>
</dbReference>
<comment type="caution">
    <text evidence="10">The sequence shown here is derived from an EMBL/GenBank/DDBJ whole genome shotgun (WGS) entry which is preliminary data.</text>
</comment>
<dbReference type="EMBL" id="BDQV01001843">
    <property type="protein sequence ID" value="GAY34968.1"/>
    <property type="molecule type" value="Genomic_DNA"/>
</dbReference>
<evidence type="ECO:0000256" key="1">
    <source>
        <dbReference type="ARBA" id="ARBA00004651"/>
    </source>
</evidence>
<sequence length="269" mass="29593">MVLKHVFFILARTCLIMANIANATSMNDRLNNNIKLGYDLAIRLEASGGLTECWNTLMEMKSCSNEIVIFFLNSQDDIGLDCCRAIDIITLNVRCTVSNFRVSQSLGRWPYRHLGSFLLRTSQILDELYQKSRHSLGKALVEGLHHREGTTWSRVGCRIRGEPNRWAAVHILSKGWLLSRLVIDIEGFFDMDKAGTWALGFACIELGPWGPLVLIIAYVPLTVLAIPASILTLGGGYLFGLPLGVIADSVGATAAFLIGRTVSSSTPAH</sequence>
<gene>
    <name evidence="10" type="ORF">CUMW_277750</name>
</gene>
<feature type="non-terminal residue" evidence="10">
    <location>
        <position position="269"/>
    </location>
</feature>
<accession>A0A2H5N417</accession>
<dbReference type="PANTHER" id="PTHR12677:SF24">
    <property type="entry name" value="OS07G0655900 PROTEIN"/>
    <property type="match status" value="1"/>
</dbReference>
<protein>
    <recommendedName>
        <fullName evidence="9">Prolamin-like domain-containing protein</fullName>
    </recommendedName>
</protein>
<dbReference type="PANTHER" id="PTHR12677">
    <property type="entry name" value="GOLGI APPARATUS MEMBRANE PROTEIN TVP38-RELATED"/>
    <property type="match status" value="1"/>
</dbReference>
<keyword evidence="11" id="KW-1185">Reference proteome</keyword>
<dbReference type="GO" id="GO:0005886">
    <property type="term" value="C:plasma membrane"/>
    <property type="evidence" value="ECO:0007669"/>
    <property type="project" value="UniProtKB-SubCell"/>
</dbReference>
<evidence type="ECO:0000256" key="6">
    <source>
        <dbReference type="ARBA" id="ARBA00023136"/>
    </source>
</evidence>
<evidence type="ECO:0000256" key="3">
    <source>
        <dbReference type="ARBA" id="ARBA00022692"/>
    </source>
</evidence>
<dbReference type="Pfam" id="PF05617">
    <property type="entry name" value="Prolamin_like"/>
    <property type="match status" value="1"/>
</dbReference>
<evidence type="ECO:0000313" key="11">
    <source>
        <dbReference type="Proteomes" id="UP000236630"/>
    </source>
</evidence>
<evidence type="ECO:0000256" key="8">
    <source>
        <dbReference type="SAM" id="SignalP"/>
    </source>
</evidence>
<dbReference type="AlphaFoldDB" id="A0A2H5N417"/>
<feature type="chain" id="PRO_5014184394" description="Prolamin-like domain-containing protein" evidence="8">
    <location>
        <begin position="24"/>
        <end position="269"/>
    </location>
</feature>
<dbReference type="InterPro" id="IPR015414">
    <property type="entry name" value="TMEM64"/>
</dbReference>
<evidence type="ECO:0000313" key="10">
    <source>
        <dbReference type="EMBL" id="GAY34968.1"/>
    </source>
</evidence>
<keyword evidence="4 8" id="KW-0732">Signal</keyword>
<feature type="signal peptide" evidence="8">
    <location>
        <begin position="1"/>
        <end position="23"/>
    </location>
</feature>
<evidence type="ECO:0000256" key="7">
    <source>
        <dbReference type="SAM" id="Phobius"/>
    </source>
</evidence>
<evidence type="ECO:0000259" key="9">
    <source>
        <dbReference type="Pfam" id="PF05617"/>
    </source>
</evidence>
<feature type="transmembrane region" description="Helical" evidence="7">
    <location>
        <begin position="238"/>
        <end position="259"/>
    </location>
</feature>
<organism evidence="10 11">
    <name type="scientific">Citrus unshiu</name>
    <name type="common">Satsuma mandarin</name>
    <name type="synonym">Citrus nobilis var. unshiu</name>
    <dbReference type="NCBI Taxonomy" id="55188"/>
    <lineage>
        <taxon>Eukaryota</taxon>
        <taxon>Viridiplantae</taxon>
        <taxon>Streptophyta</taxon>
        <taxon>Embryophyta</taxon>
        <taxon>Tracheophyta</taxon>
        <taxon>Spermatophyta</taxon>
        <taxon>Magnoliopsida</taxon>
        <taxon>eudicotyledons</taxon>
        <taxon>Gunneridae</taxon>
        <taxon>Pentapetalae</taxon>
        <taxon>rosids</taxon>
        <taxon>malvids</taxon>
        <taxon>Sapindales</taxon>
        <taxon>Rutaceae</taxon>
        <taxon>Aurantioideae</taxon>
        <taxon>Citrus</taxon>
    </lineage>
</organism>
<comment type="subcellular location">
    <subcellularLocation>
        <location evidence="1">Cell membrane</location>
        <topology evidence="1">Multi-pass membrane protein</topology>
    </subcellularLocation>
</comment>
<name>A0A2H5N417_CITUN</name>
<feature type="transmembrane region" description="Helical" evidence="7">
    <location>
        <begin position="209"/>
        <end position="231"/>
    </location>
</feature>